<protein>
    <recommendedName>
        <fullName evidence="3">C2 domain-containing protein</fullName>
    </recommendedName>
</protein>
<organism evidence="1 2">
    <name type="scientific">Botryobasidium botryosum (strain FD-172 SS1)</name>
    <dbReference type="NCBI Taxonomy" id="930990"/>
    <lineage>
        <taxon>Eukaryota</taxon>
        <taxon>Fungi</taxon>
        <taxon>Dikarya</taxon>
        <taxon>Basidiomycota</taxon>
        <taxon>Agaricomycotina</taxon>
        <taxon>Agaricomycetes</taxon>
        <taxon>Cantharellales</taxon>
        <taxon>Botryobasidiaceae</taxon>
        <taxon>Botryobasidium</taxon>
    </lineage>
</organism>
<proteinExistence type="predicted"/>
<accession>A0A067ML39</accession>
<dbReference type="HOGENOM" id="CLU_2704493_0_0_1"/>
<evidence type="ECO:0008006" key="3">
    <source>
        <dbReference type="Google" id="ProtNLM"/>
    </source>
</evidence>
<dbReference type="EMBL" id="KL198027">
    <property type="protein sequence ID" value="KDQ16473.1"/>
    <property type="molecule type" value="Genomic_DNA"/>
</dbReference>
<reference evidence="2" key="1">
    <citation type="journal article" date="2014" name="Proc. Natl. Acad. Sci. U.S.A.">
        <title>Extensive sampling of basidiomycete genomes demonstrates inadequacy of the white-rot/brown-rot paradigm for wood decay fungi.</title>
        <authorList>
            <person name="Riley R."/>
            <person name="Salamov A.A."/>
            <person name="Brown D.W."/>
            <person name="Nagy L.G."/>
            <person name="Floudas D."/>
            <person name="Held B.W."/>
            <person name="Levasseur A."/>
            <person name="Lombard V."/>
            <person name="Morin E."/>
            <person name="Otillar R."/>
            <person name="Lindquist E.A."/>
            <person name="Sun H."/>
            <person name="LaButti K.M."/>
            <person name="Schmutz J."/>
            <person name="Jabbour D."/>
            <person name="Luo H."/>
            <person name="Baker S.E."/>
            <person name="Pisabarro A.G."/>
            <person name="Walton J.D."/>
            <person name="Blanchette R.A."/>
            <person name="Henrissat B."/>
            <person name="Martin F."/>
            <person name="Cullen D."/>
            <person name="Hibbett D.S."/>
            <person name="Grigoriev I.V."/>
        </authorList>
    </citation>
    <scope>NUCLEOTIDE SEQUENCE [LARGE SCALE GENOMIC DNA]</scope>
    <source>
        <strain evidence="2">FD-172 SS1</strain>
    </source>
</reference>
<evidence type="ECO:0000313" key="1">
    <source>
        <dbReference type="EMBL" id="KDQ16473.1"/>
    </source>
</evidence>
<dbReference type="Gene3D" id="2.60.40.150">
    <property type="entry name" value="C2 domain"/>
    <property type="match status" value="1"/>
</dbReference>
<dbReference type="InParanoid" id="A0A067ML39"/>
<name>A0A067ML39_BOTB1</name>
<gene>
    <name evidence="1" type="ORF">BOTBODRAFT_250071</name>
</gene>
<dbReference type="AlphaFoldDB" id="A0A067ML39"/>
<dbReference type="Proteomes" id="UP000027195">
    <property type="component" value="Unassembled WGS sequence"/>
</dbReference>
<evidence type="ECO:0000313" key="2">
    <source>
        <dbReference type="Proteomes" id="UP000027195"/>
    </source>
</evidence>
<keyword evidence="2" id="KW-1185">Reference proteome</keyword>
<dbReference type="InterPro" id="IPR035892">
    <property type="entry name" value="C2_domain_sf"/>
</dbReference>
<dbReference type="SUPFAM" id="SSF49562">
    <property type="entry name" value="C2 domain (Calcium/lipid-binding domain, CaLB)"/>
    <property type="match status" value="1"/>
</dbReference>
<sequence length="73" mass="8350">MAHSSEDVNSDAMRSNAAEELRLTVISGSKLPRISAVHKHSRAFVVLRILDRIWSTDISERSKDPRWENEFSL</sequence>